<keyword evidence="2" id="KW-0472">Membrane</keyword>
<gene>
    <name evidence="3" type="ORF">DSL72_002888</name>
</gene>
<dbReference type="AlphaFoldDB" id="A0A8A3PDY4"/>
<keyword evidence="2" id="KW-0812">Transmembrane</keyword>
<keyword evidence="2" id="KW-1133">Transmembrane helix</keyword>
<sequence length="354" mass="37446">MATEYTEVVTSTYMDASVNTFTNWYTFASDGGTSILPFTPTAPARQKTPASLSTPTTIVPSSTLRLESPTTSSLSLDTTAIALSSIASYNSIQATATDPWTKDHLSSAISQYTSWARLSEGYTTTSSGKVSESTKNTGAPSGDTLEGIDGTMTALPPISIPADLSSITGTHLTDIALSAILSYESIGATATDAVLKGELISGISQLSKWATLTAGAFTNRITLSPPEQSAIELSHREGAGRQQLYTVLLGFAGAVLLVLVGGFVVACLVRMRRRRRAQFFPPLTQHVAPDLSSFGGLMAEMGREDTGVKREHRRMAGVQRVARVQRVANANANAKDQGRLLEAEVPEGIAELPG</sequence>
<name>A0A8A3PDY4_9HELO</name>
<accession>A0A8A3PDY4</accession>
<dbReference type="OrthoDB" id="3540317at2759"/>
<dbReference type="EMBL" id="CP063407">
    <property type="protein sequence ID" value="QSZ33300.1"/>
    <property type="molecule type" value="Genomic_DNA"/>
</dbReference>
<organism evidence="3 4">
    <name type="scientific">Monilinia vaccinii-corymbosi</name>
    <dbReference type="NCBI Taxonomy" id="61207"/>
    <lineage>
        <taxon>Eukaryota</taxon>
        <taxon>Fungi</taxon>
        <taxon>Dikarya</taxon>
        <taxon>Ascomycota</taxon>
        <taxon>Pezizomycotina</taxon>
        <taxon>Leotiomycetes</taxon>
        <taxon>Helotiales</taxon>
        <taxon>Sclerotiniaceae</taxon>
        <taxon>Monilinia</taxon>
    </lineage>
</organism>
<protein>
    <submittedName>
        <fullName evidence="3">Uncharacterized protein</fullName>
    </submittedName>
</protein>
<evidence type="ECO:0000313" key="3">
    <source>
        <dbReference type="EMBL" id="QSZ33300.1"/>
    </source>
</evidence>
<dbReference type="Proteomes" id="UP000672032">
    <property type="component" value="Chromosome 3"/>
</dbReference>
<evidence type="ECO:0000256" key="2">
    <source>
        <dbReference type="SAM" id="Phobius"/>
    </source>
</evidence>
<proteinExistence type="predicted"/>
<feature type="compositionally biased region" description="Polar residues" evidence="1">
    <location>
        <begin position="124"/>
        <end position="139"/>
    </location>
</feature>
<evidence type="ECO:0000313" key="4">
    <source>
        <dbReference type="Proteomes" id="UP000672032"/>
    </source>
</evidence>
<reference evidence="3" key="1">
    <citation type="submission" date="2020-10" db="EMBL/GenBank/DDBJ databases">
        <title>Genome Sequence of Monilinia vaccinii-corymbosi Sheds Light on Mummy Berry Disease Infection of Blueberry and Mating Type.</title>
        <authorList>
            <person name="Yow A.G."/>
            <person name="Zhang Y."/>
            <person name="Bansal K."/>
            <person name="Eacker S.M."/>
            <person name="Sullivan S."/>
            <person name="Liachko I."/>
            <person name="Cubeta M.A."/>
            <person name="Rollins J.A."/>
            <person name="Ashrafi H."/>
        </authorList>
    </citation>
    <scope>NUCLEOTIDE SEQUENCE</scope>
    <source>
        <strain evidence="3">RL-1</strain>
    </source>
</reference>
<evidence type="ECO:0000256" key="1">
    <source>
        <dbReference type="SAM" id="MobiDB-lite"/>
    </source>
</evidence>
<feature type="transmembrane region" description="Helical" evidence="2">
    <location>
        <begin position="244"/>
        <end position="269"/>
    </location>
</feature>
<feature type="region of interest" description="Disordered" evidence="1">
    <location>
        <begin position="124"/>
        <end position="145"/>
    </location>
</feature>
<keyword evidence="4" id="KW-1185">Reference proteome</keyword>